<feature type="region of interest" description="Disordered" evidence="8">
    <location>
        <begin position="342"/>
        <end position="393"/>
    </location>
</feature>
<keyword evidence="2" id="KW-0378">Hydrolase</keyword>
<dbReference type="Gene3D" id="2.120.10.30">
    <property type="entry name" value="TolB, C-terminal domain"/>
    <property type="match status" value="1"/>
</dbReference>
<feature type="binding site" evidence="6">
    <location>
        <position position="27"/>
    </location>
    <ligand>
        <name>Ca(2+)</name>
        <dbReference type="ChEBI" id="CHEBI:29108"/>
        <label>1</label>
        <note>catalytic</note>
    </ligand>
</feature>
<dbReference type="InterPro" id="IPR002640">
    <property type="entry name" value="Arylesterase"/>
</dbReference>
<sequence length="435" mass="48270">MALRSIFINNIGQHEVNFSDRIRNCEDVLLMEEHHLAILACDAGRESWNTVMGVFTGNVTENARLWAYDYETTYSQSLKPISLAGFPHANDFHTLGLAFDQQTSNLFIANHAQAGSRIEMFNLDIGSLTARYIQTIEHPLLHGPNSIAIVNSHELYVSNDHHITKRQSAFISSLETYLGTPTGTVVHVSLKESEVQAKVVARVPFANGIEILNSSTVAVASSSRGAIYLFDTPNPTIFKYNSKILLPFLPDNLSGSGEKLMIAGHGHIPSLAKFTHSRRVCNDPAEFERADSKAKELCKTAKAPSWAAEWTESEGLKNLFFTFSDMIISISTKTLNFSNGLFPASTHPDNPNQPPNMPISKKDRRNKEHKKADAAGTRAAVKPNGLPVKPPKPTSICQNCRKEIVNTNKLQLEVHASTHDAKLWPKEKCWPNDFQ</sequence>
<organism evidence="9 10">
    <name type="scientific">Fusarium longipes</name>
    <dbReference type="NCBI Taxonomy" id="694270"/>
    <lineage>
        <taxon>Eukaryota</taxon>
        <taxon>Fungi</taxon>
        <taxon>Dikarya</taxon>
        <taxon>Ascomycota</taxon>
        <taxon>Pezizomycotina</taxon>
        <taxon>Sordariomycetes</taxon>
        <taxon>Hypocreomycetidae</taxon>
        <taxon>Hypocreales</taxon>
        <taxon>Nectriaceae</taxon>
        <taxon>Fusarium</taxon>
    </lineage>
</organism>
<dbReference type="GO" id="GO:0046872">
    <property type="term" value="F:metal ion binding"/>
    <property type="evidence" value="ECO:0007669"/>
    <property type="project" value="UniProtKB-KW"/>
</dbReference>
<feature type="binding site" evidence="6">
    <location>
        <position position="252"/>
    </location>
    <ligand>
        <name>Ca(2+)</name>
        <dbReference type="ChEBI" id="CHEBI:29108"/>
        <label>1</label>
        <note>catalytic</note>
    </ligand>
</feature>
<dbReference type="Pfam" id="PF01731">
    <property type="entry name" value="Arylesterase"/>
    <property type="match status" value="1"/>
</dbReference>
<keyword evidence="10" id="KW-1185">Reference proteome</keyword>
<evidence type="ECO:0000256" key="5">
    <source>
        <dbReference type="PIRSR" id="PIRSR602640-1"/>
    </source>
</evidence>
<keyword evidence="6" id="KW-0106">Calcium</keyword>
<dbReference type="PANTHER" id="PTHR11799:SF30">
    <property type="entry name" value="SERUM PARAOXONASE_ARYLESTERASE 2"/>
    <property type="match status" value="1"/>
</dbReference>
<dbReference type="Proteomes" id="UP000266234">
    <property type="component" value="Unassembled WGS sequence"/>
</dbReference>
<evidence type="ECO:0000256" key="2">
    <source>
        <dbReference type="ARBA" id="ARBA00022801"/>
    </source>
</evidence>
<evidence type="ECO:0000256" key="3">
    <source>
        <dbReference type="ARBA" id="ARBA00023157"/>
    </source>
</evidence>
<comment type="caution">
    <text evidence="9">The sequence shown here is derived from an EMBL/GenBank/DDBJ whole genome shotgun (WGS) entry which is preliminary data.</text>
</comment>
<evidence type="ECO:0000256" key="4">
    <source>
        <dbReference type="ARBA" id="ARBA00023180"/>
    </source>
</evidence>
<keyword evidence="4 7" id="KW-0325">Glycoprotein</keyword>
<dbReference type="InterPro" id="IPR011042">
    <property type="entry name" value="6-blade_b-propeller_TolB-like"/>
</dbReference>
<gene>
    <name evidence="9" type="ORF">FLONG3_2966</name>
</gene>
<keyword evidence="6" id="KW-0479">Metal-binding</keyword>
<comment type="similarity">
    <text evidence="1">Belongs to the paraoxonase family.</text>
</comment>
<feature type="binding site" evidence="6">
    <location>
        <position position="251"/>
    </location>
    <ligand>
        <name>Ca(2+)</name>
        <dbReference type="ChEBI" id="CHEBI:29108"/>
        <label>1</label>
        <note>catalytic</note>
    </ligand>
</feature>
<protein>
    <submittedName>
        <fullName evidence="9">Serum paraoxonase lactonase 3</fullName>
    </submittedName>
</protein>
<feature type="glycosylation site" description="N-linked (GlcNAc...) asparagine" evidence="7">
    <location>
        <position position="252"/>
    </location>
</feature>
<dbReference type="InterPro" id="IPR051288">
    <property type="entry name" value="Serum_paraoxonase/arylesterase"/>
</dbReference>
<dbReference type="SUPFAM" id="SSF63829">
    <property type="entry name" value="Calcium-dependent phosphotriesterase"/>
    <property type="match status" value="1"/>
</dbReference>
<evidence type="ECO:0000256" key="1">
    <source>
        <dbReference type="ARBA" id="ARBA00008595"/>
    </source>
</evidence>
<dbReference type="STRING" id="694270.A0A395T300"/>
<evidence type="ECO:0000313" key="9">
    <source>
        <dbReference type="EMBL" id="RGP79060.1"/>
    </source>
</evidence>
<evidence type="ECO:0000256" key="6">
    <source>
        <dbReference type="PIRSR" id="PIRSR602640-2"/>
    </source>
</evidence>
<feature type="active site" description="Proton acceptor" evidence="5">
    <location>
        <position position="93"/>
    </location>
</feature>
<accession>A0A395T300</accession>
<feature type="binding site" evidence="6">
    <location>
        <position position="95"/>
    </location>
    <ligand>
        <name>Ca(2+)</name>
        <dbReference type="ChEBI" id="CHEBI:29108"/>
        <label>1</label>
        <note>catalytic</note>
    </ligand>
</feature>
<reference evidence="9 10" key="1">
    <citation type="journal article" date="2018" name="PLoS Pathog.">
        <title>Evolution of structural diversity of trichothecenes, a family of toxins produced by plant pathogenic and entomopathogenic fungi.</title>
        <authorList>
            <person name="Proctor R.H."/>
            <person name="McCormick S.P."/>
            <person name="Kim H.S."/>
            <person name="Cardoza R.E."/>
            <person name="Stanley A.M."/>
            <person name="Lindo L."/>
            <person name="Kelly A."/>
            <person name="Brown D.W."/>
            <person name="Lee T."/>
            <person name="Vaughan M.M."/>
            <person name="Alexander N.J."/>
            <person name="Busman M."/>
            <person name="Gutierrez S."/>
        </authorList>
    </citation>
    <scope>NUCLEOTIDE SEQUENCE [LARGE SCALE GENOMIC DNA]</scope>
    <source>
        <strain evidence="9 10">NRRL 20695</strain>
    </source>
</reference>
<name>A0A395T300_9HYPO</name>
<dbReference type="OrthoDB" id="5307922at2759"/>
<dbReference type="AlphaFoldDB" id="A0A395T300"/>
<evidence type="ECO:0000256" key="8">
    <source>
        <dbReference type="SAM" id="MobiDB-lite"/>
    </source>
</evidence>
<proteinExistence type="inferred from homology"/>
<dbReference type="PANTHER" id="PTHR11799">
    <property type="entry name" value="PARAOXONASE"/>
    <property type="match status" value="1"/>
</dbReference>
<dbReference type="GO" id="GO:0004064">
    <property type="term" value="F:arylesterase activity"/>
    <property type="evidence" value="ECO:0007669"/>
    <property type="project" value="InterPro"/>
</dbReference>
<evidence type="ECO:0000313" key="10">
    <source>
        <dbReference type="Proteomes" id="UP000266234"/>
    </source>
</evidence>
<comment type="PTM">
    <text evidence="7">Glycosylated.</text>
</comment>
<feature type="binding site" evidence="6">
    <location>
        <position position="145"/>
    </location>
    <ligand>
        <name>Ca(2+)</name>
        <dbReference type="ChEBI" id="CHEBI:29108"/>
        <label>1</label>
        <note>catalytic</note>
    </ligand>
</feature>
<dbReference type="EMBL" id="PXOG01000056">
    <property type="protein sequence ID" value="RGP79060.1"/>
    <property type="molecule type" value="Genomic_DNA"/>
</dbReference>
<keyword evidence="3" id="KW-1015">Disulfide bond</keyword>
<evidence type="ECO:0000256" key="7">
    <source>
        <dbReference type="PIRSR" id="PIRSR602640-4"/>
    </source>
</evidence>
<comment type="cofactor">
    <cofactor evidence="6">
        <name>Ca(2+)</name>
        <dbReference type="ChEBI" id="CHEBI:29108"/>
    </cofactor>
    <text evidence="6">Binds 2 calcium ions per subunit.</text>
</comment>
<feature type="binding site" evidence="6">
    <location>
        <position position="207"/>
    </location>
    <ligand>
        <name>Ca(2+)</name>
        <dbReference type="ChEBI" id="CHEBI:29108"/>
        <label>1</label>
        <note>catalytic</note>
    </ligand>
</feature>